<dbReference type="SUPFAM" id="SSF69118">
    <property type="entry name" value="AhpD-like"/>
    <property type="match status" value="2"/>
</dbReference>
<protein>
    <submittedName>
        <fullName evidence="2">Alkylhydroperoxidase</fullName>
    </submittedName>
</protein>
<dbReference type="PANTHER" id="PTHR33930">
    <property type="entry name" value="ALKYL HYDROPEROXIDE REDUCTASE AHPD"/>
    <property type="match status" value="1"/>
</dbReference>
<reference evidence="2 3" key="1">
    <citation type="journal article" date="2016" name="Antonie Van Leeuwenhoek">
        <title>Bacillus depressus sp. nov., isolated from soil of a sunflower field.</title>
        <authorList>
            <person name="Wei X."/>
            <person name="Xin D."/>
            <person name="Xin Y."/>
            <person name="Zhang H."/>
            <person name="Wang T."/>
            <person name="Zhang J."/>
        </authorList>
    </citation>
    <scope>NUCLEOTIDE SEQUENCE [LARGE SCALE GENOMIC DNA]</scope>
    <source>
        <strain evidence="2 3">BZ1</strain>
    </source>
</reference>
<gene>
    <name evidence="2" type="ORF">F7731_15890</name>
</gene>
<dbReference type="GO" id="GO:0051920">
    <property type="term" value="F:peroxiredoxin activity"/>
    <property type="evidence" value="ECO:0007669"/>
    <property type="project" value="InterPro"/>
</dbReference>
<dbReference type="RefSeq" id="WP_151535759.1">
    <property type="nucleotide sequence ID" value="NZ_WBOS01000007.1"/>
</dbReference>
<keyword evidence="3" id="KW-1185">Reference proteome</keyword>
<dbReference type="Pfam" id="PF02627">
    <property type="entry name" value="CMD"/>
    <property type="match status" value="2"/>
</dbReference>
<dbReference type="InterPro" id="IPR003779">
    <property type="entry name" value="CMD-like"/>
</dbReference>
<dbReference type="Proteomes" id="UP000481030">
    <property type="component" value="Unassembled WGS sequence"/>
</dbReference>
<evidence type="ECO:0000259" key="1">
    <source>
        <dbReference type="Pfam" id="PF02627"/>
    </source>
</evidence>
<evidence type="ECO:0000313" key="2">
    <source>
        <dbReference type="EMBL" id="KAB2333335.1"/>
    </source>
</evidence>
<feature type="domain" description="Carboxymuconolactone decarboxylase-like" evidence="1">
    <location>
        <begin position="133"/>
        <end position="214"/>
    </location>
</feature>
<comment type="caution">
    <text evidence="2">The sequence shown here is derived from an EMBL/GenBank/DDBJ whole genome shotgun (WGS) entry which is preliminary data.</text>
</comment>
<sequence length="218" mass="23590">MNTESLYKKSDSKRLNELGKLAPEAYRAFGAFNQKALAEGALSAKLKELIAVAVAHVTGCPYCIEAHVKKIRQFEASKEEMFEAIMVATALKAGSAMAHGANALQAYDGTGDDDLYSLKNMNRLKEFREENADLFRSYLGFSHQAMKQGLLSQKEKECIAVAVAHVTGCSYCIDAHTKMAKKLGASMEELTEAIFVATALKAGSALAHSINALNAYGE</sequence>
<dbReference type="Gene3D" id="1.20.1290.10">
    <property type="entry name" value="AhpD-like"/>
    <property type="match status" value="2"/>
</dbReference>
<dbReference type="AlphaFoldDB" id="A0A6L3V8Q7"/>
<dbReference type="InterPro" id="IPR029032">
    <property type="entry name" value="AhpD-like"/>
</dbReference>
<name>A0A6L3V8Q7_9BACI</name>
<accession>A0A6L3V8Q7</accession>
<dbReference type="OrthoDB" id="9806086at2"/>
<dbReference type="EMBL" id="WBOS01000007">
    <property type="protein sequence ID" value="KAB2333335.1"/>
    <property type="molecule type" value="Genomic_DNA"/>
</dbReference>
<keyword evidence="2" id="KW-0575">Peroxidase</keyword>
<proteinExistence type="predicted"/>
<organism evidence="2 3">
    <name type="scientific">Cytobacillus depressus</name>
    <dbReference type="NCBI Taxonomy" id="1602942"/>
    <lineage>
        <taxon>Bacteria</taxon>
        <taxon>Bacillati</taxon>
        <taxon>Bacillota</taxon>
        <taxon>Bacilli</taxon>
        <taxon>Bacillales</taxon>
        <taxon>Bacillaceae</taxon>
        <taxon>Cytobacillus</taxon>
    </lineage>
</organism>
<dbReference type="NCBIfam" id="TIGR00778">
    <property type="entry name" value="ahpD_dom"/>
    <property type="match status" value="2"/>
</dbReference>
<dbReference type="InterPro" id="IPR004675">
    <property type="entry name" value="AhpD_core"/>
</dbReference>
<evidence type="ECO:0000313" key="3">
    <source>
        <dbReference type="Proteomes" id="UP000481030"/>
    </source>
</evidence>
<dbReference type="PANTHER" id="PTHR33930:SF8">
    <property type="entry name" value="4-CARBOXYMUCONOLACTONE DECARBOXYLASE"/>
    <property type="match status" value="1"/>
</dbReference>
<keyword evidence="2" id="KW-0560">Oxidoreductase</keyword>
<feature type="domain" description="Carboxymuconolactone decarboxylase-like" evidence="1">
    <location>
        <begin position="23"/>
        <end position="105"/>
    </location>
</feature>